<keyword evidence="1" id="KW-0732">Signal</keyword>
<evidence type="ECO:0000313" key="2">
    <source>
        <dbReference type="EMBL" id="EAU63428.1"/>
    </source>
</evidence>
<feature type="signal peptide" evidence="1">
    <location>
        <begin position="1"/>
        <end position="18"/>
    </location>
</feature>
<comment type="caution">
    <text evidence="2">The sequence shown here is derived from an EMBL/GenBank/DDBJ whole genome shotgun (WGS) entry which is preliminary data.</text>
</comment>
<organism evidence="2 3">
    <name type="scientific">Stigmatella aurantiaca (strain DW4/3-1)</name>
    <dbReference type="NCBI Taxonomy" id="378806"/>
    <lineage>
        <taxon>Bacteria</taxon>
        <taxon>Pseudomonadati</taxon>
        <taxon>Myxococcota</taxon>
        <taxon>Myxococcia</taxon>
        <taxon>Myxococcales</taxon>
        <taxon>Cystobacterineae</taxon>
        <taxon>Archangiaceae</taxon>
        <taxon>Stigmatella</taxon>
    </lineage>
</organism>
<dbReference type="AlphaFoldDB" id="Q08SG9"/>
<proteinExistence type="predicted"/>
<dbReference type="EMBL" id="AAMD01000163">
    <property type="protein sequence ID" value="EAU63428.1"/>
    <property type="molecule type" value="Genomic_DNA"/>
</dbReference>
<feature type="chain" id="PRO_5004167000" evidence="1">
    <location>
        <begin position="19"/>
        <end position="289"/>
    </location>
</feature>
<dbReference type="SUPFAM" id="SSF52025">
    <property type="entry name" value="PA domain"/>
    <property type="match status" value="1"/>
</dbReference>
<sequence>MKRLFVLLACVLSLSVQAQGTPLTLPEEKAAAKAIEPSWLASHVRFLANDLLEGRGPGTRGDALAQAYIASQFEGLGLKPAGAAGTYFQPFELLGIEGHPETLTFRSTAGHAELKFHEDFIAVSGVQTPWAALENSELVFVGYGIVAPEYQWDDFKGMDLRGKTLLILNSDPADEPNLFAGRTRLWYGRWDYKYAQAAKVGAAGAILLHTTPSAGYPWRVVQASWTGEQFELPASGGPRLQVKAWSTEAATQRLVRLGGQELTSLVAAAQTRAFRPVPLGVKVSTRFQT</sequence>
<dbReference type="SUPFAM" id="SSF53187">
    <property type="entry name" value="Zn-dependent exopeptidases"/>
    <property type="match status" value="1"/>
</dbReference>
<reference evidence="2 3" key="1">
    <citation type="submission" date="2006-04" db="EMBL/GenBank/DDBJ databases">
        <authorList>
            <person name="Nierman W.C."/>
        </authorList>
    </citation>
    <scope>NUCLEOTIDE SEQUENCE [LARGE SCALE GENOMIC DNA]</scope>
    <source>
        <strain evidence="2 3">DW4/3-1</strain>
    </source>
</reference>
<protein>
    <submittedName>
        <fullName evidence="2">Peptidase</fullName>
    </submittedName>
</protein>
<dbReference type="InterPro" id="IPR046450">
    <property type="entry name" value="PA_dom_sf"/>
</dbReference>
<dbReference type="Proteomes" id="UP000032702">
    <property type="component" value="Unassembled WGS sequence"/>
</dbReference>
<name>Q08SG9_STIAD</name>
<dbReference type="Gene3D" id="3.50.30.30">
    <property type="match status" value="1"/>
</dbReference>
<accession>Q08SG9</accession>
<evidence type="ECO:0000313" key="3">
    <source>
        <dbReference type="Proteomes" id="UP000032702"/>
    </source>
</evidence>
<feature type="non-terminal residue" evidence="2">
    <location>
        <position position="289"/>
    </location>
</feature>
<gene>
    <name evidence="2" type="ORF">STIAU_4728</name>
</gene>
<evidence type="ECO:0000256" key="1">
    <source>
        <dbReference type="SAM" id="SignalP"/>
    </source>
</evidence>